<proteinExistence type="predicted"/>
<feature type="transmembrane region" description="Helical" evidence="6">
    <location>
        <begin position="58"/>
        <end position="78"/>
    </location>
</feature>
<feature type="transmembrane region" description="Helical" evidence="6">
    <location>
        <begin position="32"/>
        <end position="52"/>
    </location>
</feature>
<feature type="transmembrane region" description="Helical" evidence="6">
    <location>
        <begin position="138"/>
        <end position="161"/>
    </location>
</feature>
<keyword evidence="3 6" id="KW-1133">Transmembrane helix</keyword>
<dbReference type="PIRSF" id="PIRSF006060">
    <property type="entry name" value="AA_transporter"/>
    <property type="match status" value="1"/>
</dbReference>
<feature type="transmembrane region" description="Helical" evidence="6">
    <location>
        <begin position="173"/>
        <end position="192"/>
    </location>
</feature>
<name>A0ABN2K9X2_9MICC</name>
<evidence type="ECO:0000256" key="5">
    <source>
        <dbReference type="SAM" id="MobiDB-lite"/>
    </source>
</evidence>
<sequence>MAHEHRTTQQDEPHGTEGQQDRGQKLSLTGSVALGTGVMIGAGIFALVGQVAELAGGWVPWAFLAGAVVVAFSSYSYIRYSATNPSAGGIAMLLKAAYGPGVVAGSFSLFMYVSMILAESLLGRTFGTYLLRPFGLQGSAVWVAVLAVLAIAAAALVNLVGNRWVERSTTVTAAIKIVGIAVLAIAGILAAGVSSLGRLFTAADRTPPEQGWLGFLAGTTLCILAYKGFTTITNQGADLQRPERNIGRSIMISIALCTVLYLLITVAVTGSLTVPQIVAARDYALAEAAEPMFGAWGVTLTVVIAVVATLSGLIASLFSVSKLYDMLRDMGQAPGLPGKERHQSLYITAGLAILMAAFFDLSQIAALGAILYLAMDIAIHLGILRHLRDDVGAKPWIPWTAIALDVAVLVPFVLLKAQSDPFTLVITAVVALVVVVAQWIAVRRRDGANSTGQ</sequence>
<evidence type="ECO:0000256" key="2">
    <source>
        <dbReference type="ARBA" id="ARBA00022692"/>
    </source>
</evidence>
<keyword evidence="2 6" id="KW-0812">Transmembrane</keyword>
<evidence type="ECO:0000256" key="4">
    <source>
        <dbReference type="ARBA" id="ARBA00023136"/>
    </source>
</evidence>
<dbReference type="EMBL" id="BAAAOA010000010">
    <property type="protein sequence ID" value="GAA1751482.1"/>
    <property type="molecule type" value="Genomic_DNA"/>
</dbReference>
<dbReference type="PANTHER" id="PTHR11785:SF512">
    <property type="entry name" value="SOBREMESA, ISOFORM B"/>
    <property type="match status" value="1"/>
</dbReference>
<evidence type="ECO:0000313" key="7">
    <source>
        <dbReference type="EMBL" id="GAA1751482.1"/>
    </source>
</evidence>
<feature type="transmembrane region" description="Helical" evidence="6">
    <location>
        <begin position="250"/>
        <end position="273"/>
    </location>
</feature>
<dbReference type="RefSeq" id="WP_344120032.1">
    <property type="nucleotide sequence ID" value="NZ_BAAAOA010000010.1"/>
</dbReference>
<evidence type="ECO:0000256" key="6">
    <source>
        <dbReference type="SAM" id="Phobius"/>
    </source>
</evidence>
<comment type="caution">
    <text evidence="7">The sequence shown here is derived from an EMBL/GenBank/DDBJ whole genome shotgun (WGS) entry which is preliminary data.</text>
</comment>
<evidence type="ECO:0000313" key="8">
    <source>
        <dbReference type="Proteomes" id="UP001501204"/>
    </source>
</evidence>
<feature type="transmembrane region" description="Helical" evidence="6">
    <location>
        <begin position="396"/>
        <end position="415"/>
    </location>
</feature>
<keyword evidence="4 6" id="KW-0472">Membrane</keyword>
<evidence type="ECO:0000256" key="3">
    <source>
        <dbReference type="ARBA" id="ARBA00022989"/>
    </source>
</evidence>
<keyword evidence="8" id="KW-1185">Reference proteome</keyword>
<feature type="transmembrane region" description="Helical" evidence="6">
    <location>
        <begin position="212"/>
        <end position="229"/>
    </location>
</feature>
<comment type="subcellular location">
    <subcellularLocation>
        <location evidence="1">Membrane</location>
        <topology evidence="1">Multi-pass membrane protein</topology>
    </subcellularLocation>
</comment>
<dbReference type="InterPro" id="IPR050598">
    <property type="entry name" value="AminoAcid_Transporter"/>
</dbReference>
<feature type="region of interest" description="Disordered" evidence="5">
    <location>
        <begin position="1"/>
        <end position="23"/>
    </location>
</feature>
<dbReference type="Proteomes" id="UP001501204">
    <property type="component" value="Unassembled WGS sequence"/>
</dbReference>
<accession>A0ABN2K9X2</accession>
<dbReference type="Pfam" id="PF13520">
    <property type="entry name" value="AA_permease_2"/>
    <property type="match status" value="1"/>
</dbReference>
<feature type="transmembrane region" description="Helical" evidence="6">
    <location>
        <begin position="293"/>
        <end position="321"/>
    </location>
</feature>
<feature type="transmembrane region" description="Helical" evidence="6">
    <location>
        <begin position="98"/>
        <end position="118"/>
    </location>
</feature>
<dbReference type="Gene3D" id="1.20.1740.10">
    <property type="entry name" value="Amino acid/polyamine transporter I"/>
    <property type="match status" value="1"/>
</dbReference>
<gene>
    <name evidence="7" type="ORF">GCM10009767_08100</name>
</gene>
<reference evidence="7 8" key="1">
    <citation type="journal article" date="2019" name="Int. J. Syst. Evol. Microbiol.">
        <title>The Global Catalogue of Microorganisms (GCM) 10K type strain sequencing project: providing services to taxonomists for standard genome sequencing and annotation.</title>
        <authorList>
            <consortium name="The Broad Institute Genomics Platform"/>
            <consortium name="The Broad Institute Genome Sequencing Center for Infectious Disease"/>
            <person name="Wu L."/>
            <person name="Ma J."/>
        </authorList>
    </citation>
    <scope>NUCLEOTIDE SEQUENCE [LARGE SCALE GENOMIC DNA]</scope>
    <source>
        <strain evidence="7 8">JCM 14735</strain>
    </source>
</reference>
<organism evidence="7 8">
    <name type="scientific">Kocuria aegyptia</name>
    <dbReference type="NCBI Taxonomy" id="330943"/>
    <lineage>
        <taxon>Bacteria</taxon>
        <taxon>Bacillati</taxon>
        <taxon>Actinomycetota</taxon>
        <taxon>Actinomycetes</taxon>
        <taxon>Micrococcales</taxon>
        <taxon>Micrococcaceae</taxon>
        <taxon>Kocuria</taxon>
    </lineage>
</organism>
<protein>
    <submittedName>
        <fullName evidence="7">APC family permease</fullName>
    </submittedName>
</protein>
<dbReference type="InterPro" id="IPR002293">
    <property type="entry name" value="AA/rel_permease1"/>
</dbReference>
<feature type="transmembrane region" description="Helical" evidence="6">
    <location>
        <begin position="421"/>
        <end position="442"/>
    </location>
</feature>
<dbReference type="PANTHER" id="PTHR11785">
    <property type="entry name" value="AMINO ACID TRANSPORTER"/>
    <property type="match status" value="1"/>
</dbReference>
<evidence type="ECO:0000256" key="1">
    <source>
        <dbReference type="ARBA" id="ARBA00004141"/>
    </source>
</evidence>